<dbReference type="GO" id="GO:0061542">
    <property type="term" value="F:3-demethylubiquinol 3-O-methyltransferase activity"/>
    <property type="evidence" value="ECO:0007669"/>
    <property type="project" value="UniProtKB-UniRule"/>
</dbReference>
<keyword evidence="5" id="KW-0496">Mitochondrion</keyword>
<dbReference type="InParanoid" id="A0A163ML88"/>
<reference evidence="7" key="1">
    <citation type="submission" date="2016-04" db="EMBL/GenBank/DDBJ databases">
        <authorList>
            <person name="Evans L.H."/>
            <person name="Alamgir A."/>
            <person name="Owens N."/>
            <person name="Weber N.D."/>
            <person name="Virtaneva K."/>
            <person name="Barbian K."/>
            <person name="Babar A."/>
            <person name="Rosenke K."/>
        </authorList>
    </citation>
    <scope>NUCLEOTIDE SEQUENCE [LARGE SCALE GENOMIC DNA]</scope>
    <source>
        <strain evidence="7">CBS 101.48</strain>
    </source>
</reference>
<comment type="catalytic activity">
    <reaction evidence="5">
        <text>a 3-demethylubiquinone + S-adenosyl-L-methionine = a ubiquinone + S-adenosyl-L-homocysteine</text>
        <dbReference type="Rhea" id="RHEA:81215"/>
        <dbReference type="Rhea" id="RHEA-COMP:9565"/>
        <dbReference type="Rhea" id="RHEA-COMP:19654"/>
        <dbReference type="ChEBI" id="CHEBI:16389"/>
        <dbReference type="ChEBI" id="CHEBI:57856"/>
        <dbReference type="ChEBI" id="CHEBI:59789"/>
        <dbReference type="ChEBI" id="CHEBI:231825"/>
    </reaction>
</comment>
<dbReference type="AlphaFoldDB" id="A0A163ML88"/>
<dbReference type="EC" id="2.1.1.114" evidence="5"/>
<keyword evidence="8" id="KW-1185">Reference proteome</keyword>
<dbReference type="EC" id="2.1.1.-" evidence="5"/>
<gene>
    <name evidence="7" type="primary">ABSGL_11915.1 scaffold 12357</name>
    <name evidence="5" type="synonym">COQ3</name>
</gene>
<dbReference type="PANTHER" id="PTHR43464">
    <property type="entry name" value="METHYLTRANSFERASE"/>
    <property type="match status" value="1"/>
</dbReference>
<feature type="binding site" evidence="5">
    <location>
        <position position="97"/>
    </location>
    <ligand>
        <name>S-adenosyl-L-methionine</name>
        <dbReference type="ChEBI" id="CHEBI:59789"/>
    </ligand>
</feature>
<dbReference type="Pfam" id="PF08241">
    <property type="entry name" value="Methyltransf_11"/>
    <property type="match status" value="1"/>
</dbReference>
<dbReference type="OrthoDB" id="3265906at2759"/>
<dbReference type="FunCoup" id="A0A163ML88">
    <property type="interactions" value="389"/>
</dbReference>
<comment type="function">
    <text evidence="5">O-methyltransferase required for two non-consecutive steps during ubiquinone biosynthesis. Catalyzes the 2 O-methylation of 3,4-dihydroxy-5-(all-trans-polyprenyl)benzoic acid into 4-hydroxy-3-methoxy-5-(all-trans-polyprenyl)benzoic acid. Also catalyzes the last step of ubiquinone biosynthesis by mediating methylation of 3-demethylubiquinone into ubiquinone. Also able to mediate the methylation of 3-demethylubiquinol into ubiquinol.</text>
</comment>
<keyword evidence="5" id="KW-0479">Metal-binding</keyword>
<dbReference type="InterPro" id="IPR029063">
    <property type="entry name" value="SAM-dependent_MTases_sf"/>
</dbReference>
<dbReference type="InterPro" id="IPR010233">
    <property type="entry name" value="UbiG_MeTrfase"/>
</dbReference>
<comment type="subunit">
    <text evidence="5">Component of a multi-subunit COQ enzyme complex, composed of at least COQ3, COQ4, COQ5, COQ6, COQ7 and COQ9.</text>
</comment>
<evidence type="ECO:0000259" key="6">
    <source>
        <dbReference type="Pfam" id="PF08241"/>
    </source>
</evidence>
<accession>A0A163ML88</accession>
<proteinExistence type="inferred from homology"/>
<feature type="binding site" evidence="5">
    <location>
        <position position="172"/>
    </location>
    <ligand>
        <name>Mg(2+)</name>
        <dbReference type="ChEBI" id="CHEBI:18420"/>
    </ligand>
</feature>
<evidence type="ECO:0000313" key="8">
    <source>
        <dbReference type="Proteomes" id="UP000078561"/>
    </source>
</evidence>
<dbReference type="CDD" id="cd02440">
    <property type="entry name" value="AdoMet_MTases"/>
    <property type="match status" value="1"/>
</dbReference>
<dbReference type="GO" id="GO:0032259">
    <property type="term" value="P:methylation"/>
    <property type="evidence" value="ECO:0007669"/>
    <property type="project" value="UniProtKB-KW"/>
</dbReference>
<dbReference type="EMBL" id="LT554489">
    <property type="protein sequence ID" value="SAM06039.1"/>
    <property type="molecule type" value="Genomic_DNA"/>
</dbReference>
<comment type="catalytic activity">
    <reaction evidence="5">
        <text>a 3-demethylubiquinol + S-adenosyl-L-methionine = a ubiquinol + S-adenosyl-L-homocysteine + H(+)</text>
        <dbReference type="Rhea" id="RHEA:44380"/>
        <dbReference type="Rhea" id="RHEA-COMP:9566"/>
        <dbReference type="Rhea" id="RHEA-COMP:10914"/>
        <dbReference type="ChEBI" id="CHEBI:15378"/>
        <dbReference type="ChEBI" id="CHEBI:17976"/>
        <dbReference type="ChEBI" id="CHEBI:57856"/>
        <dbReference type="ChEBI" id="CHEBI:59789"/>
        <dbReference type="ChEBI" id="CHEBI:84422"/>
        <dbReference type="EC" id="2.1.1.64"/>
    </reaction>
</comment>
<dbReference type="GO" id="GO:0031314">
    <property type="term" value="C:extrinsic component of mitochondrial inner membrane"/>
    <property type="evidence" value="ECO:0007669"/>
    <property type="project" value="UniProtKB-UniRule"/>
</dbReference>
<dbReference type="PANTHER" id="PTHR43464:SF19">
    <property type="entry name" value="UBIQUINONE BIOSYNTHESIS O-METHYLTRANSFERASE, MITOCHONDRIAL"/>
    <property type="match status" value="1"/>
</dbReference>
<dbReference type="STRING" id="4829.A0A163ML88"/>
<comment type="similarity">
    <text evidence="5">Belongs to the class I-like SAM-binding methyltransferase superfamily. UbiG/COQ3 family.</text>
</comment>
<feature type="binding site" evidence="5">
    <location>
        <position position="168"/>
    </location>
    <ligand>
        <name>Mg(2+)</name>
        <dbReference type="ChEBI" id="CHEBI:18420"/>
    </ligand>
</feature>
<feature type="binding site" evidence="5">
    <location>
        <position position="71"/>
    </location>
    <ligand>
        <name>S-adenosyl-L-methionine</name>
        <dbReference type="ChEBI" id="CHEBI:59789"/>
    </ligand>
</feature>
<keyword evidence="5" id="KW-0460">Magnesium</keyword>
<comment type="pathway">
    <text evidence="5">Cofactor biosynthesis; ubiquinone biosynthesis.</text>
</comment>
<sequence>MFSRSLSTIPRRLTSVIPARRFLSSSNAMSSSAPGFTTIDAAEVKKFSDISEQWWDPHGEFGMLQLLNPPRVAYVRDRLTTEKTAKPFEGLRMLDIGCGGGLLSESLVRLGGNVVGADASPDNIKMAKLHAQKDPALWRGPGQLDYRHTTAEDLLAANEQFDVVLAMEIIEHVNQPLDFLKTCGQLTRPGGSLFLSTMSRTPIAYGLTVFLAEKMLGLVHDGTHDWSKYIKSSELKDAVRSFGEDWVVDDIRGIAWDPICRRWSVSKRNGDVGIGGMESMEVNYIMTARRRQLVDVV</sequence>
<dbReference type="Proteomes" id="UP000078561">
    <property type="component" value="Unassembled WGS sequence"/>
</dbReference>
<name>A0A163ML88_ABSGL</name>
<feature type="domain" description="Methyltransferase type 11" evidence="6">
    <location>
        <begin position="94"/>
        <end position="194"/>
    </location>
</feature>
<comment type="subcellular location">
    <subcellularLocation>
        <location evidence="5">Mitochondrion inner membrane</location>
        <topology evidence="5">Peripheral membrane protein</topology>
        <orientation evidence="5">Matrix side</orientation>
    </subcellularLocation>
</comment>
<keyword evidence="1 5" id="KW-0489">Methyltransferase</keyword>
<evidence type="ECO:0000256" key="3">
    <source>
        <dbReference type="ARBA" id="ARBA00022688"/>
    </source>
</evidence>
<dbReference type="NCBIfam" id="TIGR01983">
    <property type="entry name" value="UbiG"/>
    <property type="match status" value="1"/>
</dbReference>
<dbReference type="EC" id="2.1.1.64" evidence="5"/>
<protein>
    <recommendedName>
        <fullName evidence="5">Ubiquinone biosynthesis O-methyltransferase, mitochondrial</fullName>
    </recommendedName>
    <alternativeName>
        <fullName evidence="5">3-demethylubiquinol 3-O-methyltransferase</fullName>
        <ecNumber evidence="5">2.1.1.64</ecNumber>
    </alternativeName>
    <alternativeName>
        <fullName evidence="5">3-demethylubiquinone 3-O-methyltransferase</fullName>
        <ecNumber evidence="5">2.1.1.-</ecNumber>
    </alternativeName>
    <alternativeName>
        <fullName evidence="5">Polyprenyldihydroxybenzoate methyltransferase</fullName>
        <ecNumber evidence="5">2.1.1.114</ecNumber>
    </alternativeName>
</protein>
<dbReference type="InterPro" id="IPR013216">
    <property type="entry name" value="Methyltransf_11"/>
</dbReference>
<evidence type="ECO:0000256" key="2">
    <source>
        <dbReference type="ARBA" id="ARBA00022679"/>
    </source>
</evidence>
<evidence type="ECO:0000256" key="4">
    <source>
        <dbReference type="ARBA" id="ARBA00022691"/>
    </source>
</evidence>
<dbReference type="UniPathway" id="UPA00232"/>
<evidence type="ECO:0000256" key="1">
    <source>
        <dbReference type="ARBA" id="ARBA00022603"/>
    </source>
</evidence>
<dbReference type="OMA" id="LASRWWD"/>
<feature type="binding site" evidence="5">
    <location>
        <position position="171"/>
    </location>
    <ligand>
        <name>Mg(2+)</name>
        <dbReference type="ChEBI" id="CHEBI:18420"/>
    </ligand>
</feature>
<dbReference type="SUPFAM" id="SSF53335">
    <property type="entry name" value="S-adenosyl-L-methionine-dependent methyltransferases"/>
    <property type="match status" value="1"/>
</dbReference>
<evidence type="ECO:0000313" key="7">
    <source>
        <dbReference type="EMBL" id="SAM06039.1"/>
    </source>
</evidence>
<feature type="binding site" evidence="5">
    <location>
        <position position="167"/>
    </location>
    <ligand>
        <name>S-adenosyl-L-methionine</name>
        <dbReference type="ChEBI" id="CHEBI:59789"/>
    </ligand>
</feature>
<keyword evidence="2 5" id="KW-0808">Transferase</keyword>
<evidence type="ECO:0000256" key="5">
    <source>
        <dbReference type="HAMAP-Rule" id="MF_03190"/>
    </source>
</evidence>
<comment type="catalytic activity">
    <reaction evidence="5">
        <text>a 3,4-dihydroxy-5-(all-trans-polyprenyl)benzoate + S-adenosyl-L-methionine = a 4-hydroxy-3-methoxy-5-(all-trans-polyprenyl)benzoate + S-adenosyl-L-homocysteine + H(+)</text>
        <dbReference type="Rhea" id="RHEA:44452"/>
        <dbReference type="Rhea" id="RHEA-COMP:10930"/>
        <dbReference type="Rhea" id="RHEA-COMP:10931"/>
        <dbReference type="ChEBI" id="CHEBI:15378"/>
        <dbReference type="ChEBI" id="CHEBI:57856"/>
        <dbReference type="ChEBI" id="CHEBI:59789"/>
        <dbReference type="ChEBI" id="CHEBI:64694"/>
        <dbReference type="ChEBI" id="CHEBI:84443"/>
        <dbReference type="EC" id="2.1.1.114"/>
    </reaction>
</comment>
<dbReference type="HAMAP" id="MF_00472">
    <property type="entry name" value="UbiG"/>
    <property type="match status" value="1"/>
</dbReference>
<dbReference type="Gene3D" id="3.40.50.150">
    <property type="entry name" value="Vaccinia Virus protein VP39"/>
    <property type="match status" value="1"/>
</dbReference>
<dbReference type="GO" id="GO:0120537">
    <property type="term" value="F:3-demethylubiquinone 3-O-methyltransferase activity"/>
    <property type="evidence" value="ECO:0007669"/>
    <property type="project" value="RHEA"/>
</dbReference>
<keyword evidence="3 5" id="KW-0831">Ubiquinone biosynthesis</keyword>
<organism evidence="7">
    <name type="scientific">Absidia glauca</name>
    <name type="common">Pin mould</name>
    <dbReference type="NCBI Taxonomy" id="4829"/>
    <lineage>
        <taxon>Eukaryota</taxon>
        <taxon>Fungi</taxon>
        <taxon>Fungi incertae sedis</taxon>
        <taxon>Mucoromycota</taxon>
        <taxon>Mucoromycotina</taxon>
        <taxon>Mucoromycetes</taxon>
        <taxon>Mucorales</taxon>
        <taxon>Cunninghamellaceae</taxon>
        <taxon>Absidia</taxon>
    </lineage>
</organism>
<keyword evidence="4 5" id="KW-0949">S-adenosyl-L-methionine</keyword>
<comment type="cofactor">
    <cofactor evidence="5">
        <name>Mg(2+)</name>
        <dbReference type="ChEBI" id="CHEBI:18420"/>
    </cofactor>
</comment>
<keyword evidence="5" id="KW-0472">Membrane</keyword>
<keyword evidence="5" id="KW-0999">Mitochondrion inner membrane</keyword>
<feature type="binding site" evidence="5">
    <location>
        <position position="118"/>
    </location>
    <ligand>
        <name>S-adenosyl-L-methionine</name>
        <dbReference type="ChEBI" id="CHEBI:59789"/>
    </ligand>
</feature>
<dbReference type="GO" id="GO:0046872">
    <property type="term" value="F:metal ion binding"/>
    <property type="evidence" value="ECO:0007669"/>
    <property type="project" value="UniProtKB-KW"/>
</dbReference>
<dbReference type="GO" id="GO:0010420">
    <property type="term" value="F:polyprenyldihydroxybenzoate methyltransferase activity"/>
    <property type="evidence" value="ECO:0007669"/>
    <property type="project" value="UniProtKB-UniRule"/>
</dbReference>